<evidence type="ECO:0000313" key="5">
    <source>
        <dbReference type="EMBL" id="OXG28829.1"/>
    </source>
</evidence>
<evidence type="ECO:0000256" key="2">
    <source>
        <dbReference type="SAM" id="MobiDB-lite"/>
    </source>
</evidence>
<keyword evidence="3" id="KW-0472">Membrane</keyword>
<feature type="region of interest" description="Disordered" evidence="2">
    <location>
        <begin position="71"/>
        <end position="91"/>
    </location>
</feature>
<gene>
    <name evidence="5" type="ORF">C361_00480</name>
</gene>
<dbReference type="SMART" id="SM01117">
    <property type="entry name" value="Cyt-b5"/>
    <property type="match status" value="1"/>
</dbReference>
<accession>A0A854QQV2</accession>
<evidence type="ECO:0000256" key="3">
    <source>
        <dbReference type="SAM" id="Phobius"/>
    </source>
</evidence>
<dbReference type="Proteomes" id="UP000199727">
    <property type="component" value="Unassembled WGS sequence"/>
</dbReference>
<dbReference type="Gene3D" id="3.10.120.10">
    <property type="entry name" value="Cytochrome b5-like heme/steroid binding domain"/>
    <property type="match status" value="1"/>
</dbReference>
<dbReference type="SUPFAM" id="SSF55856">
    <property type="entry name" value="Cytochrome b5-like heme/steroid binding domain"/>
    <property type="match status" value="1"/>
</dbReference>
<dbReference type="InterPro" id="IPR001199">
    <property type="entry name" value="Cyt_B5-like_heme/steroid-bd"/>
</dbReference>
<keyword evidence="3" id="KW-1133">Transmembrane helix</keyword>
<feature type="region of interest" description="Disordered" evidence="2">
    <location>
        <begin position="252"/>
        <end position="295"/>
    </location>
</feature>
<evidence type="ECO:0000259" key="4">
    <source>
        <dbReference type="SMART" id="SM01117"/>
    </source>
</evidence>
<proteinExistence type="inferred from homology"/>
<dbReference type="EMBL" id="AMKT01000010">
    <property type="protein sequence ID" value="OXG28829.1"/>
    <property type="molecule type" value="Genomic_DNA"/>
</dbReference>
<feature type="compositionally biased region" description="Basic and acidic residues" evidence="2">
    <location>
        <begin position="74"/>
        <end position="90"/>
    </location>
</feature>
<feature type="domain" description="Cytochrome b5 heme-binding" evidence="4">
    <location>
        <begin position="153"/>
        <end position="249"/>
    </location>
</feature>
<name>A0A854QQV2_CRYNE</name>
<dbReference type="Pfam" id="PF00173">
    <property type="entry name" value="Cyt-b5"/>
    <property type="match status" value="1"/>
</dbReference>
<keyword evidence="3" id="KW-0812">Transmembrane</keyword>
<protein>
    <recommendedName>
        <fullName evidence="4">Cytochrome b5 heme-binding domain-containing protein</fullName>
    </recommendedName>
</protein>
<evidence type="ECO:0000313" key="6">
    <source>
        <dbReference type="Proteomes" id="UP000199727"/>
    </source>
</evidence>
<dbReference type="FunFam" id="3.10.120.10:FF:000003">
    <property type="entry name" value="membrane-associated progesterone receptor component 1"/>
    <property type="match status" value="1"/>
</dbReference>
<comment type="similarity">
    <text evidence="1">Belongs to the cytochrome b5 family. MAPR subfamily.</text>
</comment>
<comment type="caution">
    <text evidence="5">The sequence shown here is derived from an EMBL/GenBank/DDBJ whole genome shotgun (WGS) entry which is preliminary data.</text>
</comment>
<dbReference type="OrthoDB" id="10257697at2759"/>
<dbReference type="GO" id="GO:0016020">
    <property type="term" value="C:membrane"/>
    <property type="evidence" value="ECO:0007669"/>
    <property type="project" value="TreeGrafter"/>
</dbReference>
<dbReference type="InterPro" id="IPR050577">
    <property type="entry name" value="MAPR/NEUFC/NENF-like"/>
</dbReference>
<dbReference type="PANTHER" id="PTHR10281:SF76">
    <property type="entry name" value="CALCUTTA CUP-RELATED"/>
    <property type="match status" value="1"/>
</dbReference>
<dbReference type="AlphaFoldDB" id="A0A854QQV2"/>
<feature type="transmembrane region" description="Helical" evidence="3">
    <location>
        <begin position="99"/>
        <end position="118"/>
    </location>
</feature>
<evidence type="ECO:0000256" key="1">
    <source>
        <dbReference type="ARBA" id="ARBA00038357"/>
    </source>
</evidence>
<dbReference type="GO" id="GO:0012505">
    <property type="term" value="C:endomembrane system"/>
    <property type="evidence" value="ECO:0007669"/>
    <property type="project" value="TreeGrafter"/>
</dbReference>
<feature type="compositionally biased region" description="Basic and acidic residues" evidence="2">
    <location>
        <begin position="263"/>
        <end position="276"/>
    </location>
</feature>
<dbReference type="InterPro" id="IPR036400">
    <property type="entry name" value="Cyt_B5-like_heme/steroid_sf"/>
</dbReference>
<dbReference type="GO" id="GO:0020037">
    <property type="term" value="F:heme binding"/>
    <property type="evidence" value="ECO:0007669"/>
    <property type="project" value="UniProtKB-ARBA"/>
</dbReference>
<organism evidence="5 6">
    <name type="scientific">Cryptococcus neoformans Tu259-1</name>
    <dbReference type="NCBI Taxonomy" id="1230072"/>
    <lineage>
        <taxon>Eukaryota</taxon>
        <taxon>Fungi</taxon>
        <taxon>Dikarya</taxon>
        <taxon>Basidiomycota</taxon>
        <taxon>Agaricomycotina</taxon>
        <taxon>Tremellomycetes</taxon>
        <taxon>Tremellales</taxon>
        <taxon>Cryptococcaceae</taxon>
        <taxon>Cryptococcus</taxon>
        <taxon>Cryptococcus neoformans species complex</taxon>
    </lineage>
</organism>
<reference evidence="5 6" key="1">
    <citation type="submission" date="2017-06" db="EMBL/GenBank/DDBJ databases">
        <title>Global population genomics of the pathogenic fungus Cryptococcus neoformans var. grubii.</title>
        <authorList>
            <person name="Cuomo C."/>
            <person name="Litvintseva A."/>
            <person name="Chen Y."/>
            <person name="Young S."/>
            <person name="Zeng Q."/>
            <person name="Chapman S."/>
            <person name="Gujja S."/>
            <person name="Saif S."/>
            <person name="Birren B."/>
        </authorList>
    </citation>
    <scope>NUCLEOTIDE SEQUENCE [LARGE SCALE GENOMIC DNA]</scope>
    <source>
        <strain evidence="5 6">Tu259-1</strain>
    </source>
</reference>
<sequence>MYRFMSHHPHAQHANMPSIEDVYSNDQDWYPGIRQRSKPGQAPHEAVYDKTQDINGNLVTDKPANRALLASQRRQKEHDAKVHARQERRAAQMGQQSKSSFWTFLPILLFLPLLSSFLTQSYTFNLSPYVLPHLRNFWAETPLNIWRREMMEFTPLQLAMFDGSPDRPVYLAIDGIVYDVSANRRIYGKGGSYNMMAGRDASRAFTTGCFETHLTHDTRGLSKEELASLEHWKSFFAKSDKYFKVGTILNPPIDTKSPIPPPCREDDSASDADIHAPGEAAAKKGKTKPGPVHGQ</sequence>
<dbReference type="PANTHER" id="PTHR10281">
    <property type="entry name" value="MEMBRANE-ASSOCIATED PROGESTERONE RECEPTOR COMPONENT-RELATED"/>
    <property type="match status" value="1"/>
</dbReference>